<dbReference type="EMBL" id="KB595324">
    <property type="protein sequence ID" value="EMP25006.1"/>
    <property type="molecule type" value="Genomic_DNA"/>
</dbReference>
<dbReference type="AlphaFoldDB" id="M7AIW4"/>
<reference evidence="3" key="1">
    <citation type="journal article" date="2013" name="Nat. Genet.">
        <title>The draft genomes of soft-shell turtle and green sea turtle yield insights into the development and evolution of the turtle-specific body plan.</title>
        <authorList>
            <person name="Wang Z."/>
            <person name="Pascual-Anaya J."/>
            <person name="Zadissa A."/>
            <person name="Li W."/>
            <person name="Niimura Y."/>
            <person name="Huang Z."/>
            <person name="Li C."/>
            <person name="White S."/>
            <person name="Xiong Z."/>
            <person name="Fang D."/>
            <person name="Wang B."/>
            <person name="Ming Y."/>
            <person name="Chen Y."/>
            <person name="Zheng Y."/>
            <person name="Kuraku S."/>
            <person name="Pignatelli M."/>
            <person name="Herrero J."/>
            <person name="Beal K."/>
            <person name="Nozawa M."/>
            <person name="Li Q."/>
            <person name="Wang J."/>
            <person name="Zhang H."/>
            <person name="Yu L."/>
            <person name="Shigenobu S."/>
            <person name="Wang J."/>
            <person name="Liu J."/>
            <person name="Flicek P."/>
            <person name="Searle S."/>
            <person name="Wang J."/>
            <person name="Kuratani S."/>
            <person name="Yin Y."/>
            <person name="Aken B."/>
            <person name="Zhang G."/>
            <person name="Irie N."/>
        </authorList>
    </citation>
    <scope>NUCLEOTIDE SEQUENCE [LARGE SCALE GENOMIC DNA]</scope>
</reference>
<feature type="region of interest" description="Disordered" evidence="1">
    <location>
        <begin position="43"/>
        <end position="80"/>
    </location>
</feature>
<organism evidence="2 3">
    <name type="scientific">Chelonia mydas</name>
    <name type="common">Green sea-turtle</name>
    <name type="synonym">Chelonia agassizi</name>
    <dbReference type="NCBI Taxonomy" id="8469"/>
    <lineage>
        <taxon>Eukaryota</taxon>
        <taxon>Metazoa</taxon>
        <taxon>Chordata</taxon>
        <taxon>Craniata</taxon>
        <taxon>Vertebrata</taxon>
        <taxon>Euteleostomi</taxon>
        <taxon>Archelosauria</taxon>
        <taxon>Testudinata</taxon>
        <taxon>Testudines</taxon>
        <taxon>Cryptodira</taxon>
        <taxon>Durocryptodira</taxon>
        <taxon>Americhelydia</taxon>
        <taxon>Chelonioidea</taxon>
        <taxon>Cheloniidae</taxon>
        <taxon>Chelonia</taxon>
    </lineage>
</organism>
<dbReference type="Proteomes" id="UP000031443">
    <property type="component" value="Unassembled WGS sequence"/>
</dbReference>
<evidence type="ECO:0000313" key="2">
    <source>
        <dbReference type="EMBL" id="EMP25006.1"/>
    </source>
</evidence>
<feature type="compositionally biased region" description="Polar residues" evidence="1">
    <location>
        <begin position="65"/>
        <end position="80"/>
    </location>
</feature>
<protein>
    <submittedName>
        <fullName evidence="2">Uncharacterized protein</fullName>
    </submittedName>
</protein>
<evidence type="ECO:0000313" key="3">
    <source>
        <dbReference type="Proteomes" id="UP000031443"/>
    </source>
</evidence>
<keyword evidence="3" id="KW-1185">Reference proteome</keyword>
<gene>
    <name evidence="2" type="ORF">UY3_17902</name>
</gene>
<accession>M7AIW4</accession>
<name>M7AIW4_CHEMY</name>
<sequence>MKRKTENDKGVPYVILANVTRNTKPFEALWKAMRSCHILFQKRAKEKSSKRPNVVAGKQSMREVTGSSQSGPSRLTSKELQGQRAAIREFREGVLQVKEEQIRDPWVVSERQTPVPPQLALDPNLDSDPGTETPVVLVNAVPAMEKETAPPAMVAYSSPSPDKAVAGPPNPLPPDDFRAHQDFFKWVTTNLEVEEFKESVYSLFDILAAAAPSKMALPVHDGVLKLGMSTLRNKVEFIEVGFLEIGFVYSSVCVPTENAKCINSVECFHSTEARVNFRSVALWVAIPQFPQSPLPIGILG</sequence>
<evidence type="ECO:0000256" key="1">
    <source>
        <dbReference type="SAM" id="MobiDB-lite"/>
    </source>
</evidence>
<proteinExistence type="predicted"/>